<evidence type="ECO:0000256" key="3">
    <source>
        <dbReference type="ARBA" id="ARBA00022771"/>
    </source>
</evidence>
<dbReference type="GO" id="GO:0000981">
    <property type="term" value="F:DNA-binding transcription factor activity, RNA polymerase II-specific"/>
    <property type="evidence" value="ECO:0007669"/>
    <property type="project" value="TreeGrafter"/>
</dbReference>
<name>A0AAD5V9P9_9APHY</name>
<evidence type="ECO:0000256" key="4">
    <source>
        <dbReference type="ARBA" id="ARBA00022833"/>
    </source>
</evidence>
<keyword evidence="1" id="KW-0479">Metal-binding</keyword>
<dbReference type="InterPro" id="IPR013087">
    <property type="entry name" value="Znf_C2H2_type"/>
</dbReference>
<feature type="domain" description="C2H2-type" evidence="7">
    <location>
        <begin position="57"/>
        <end position="87"/>
    </location>
</feature>
<dbReference type="SMART" id="SM00355">
    <property type="entry name" value="ZnF_C2H2"/>
    <property type="match status" value="2"/>
</dbReference>
<dbReference type="InterPro" id="IPR036236">
    <property type="entry name" value="Znf_C2H2_sf"/>
</dbReference>
<dbReference type="GO" id="GO:0000978">
    <property type="term" value="F:RNA polymerase II cis-regulatory region sequence-specific DNA binding"/>
    <property type="evidence" value="ECO:0007669"/>
    <property type="project" value="TreeGrafter"/>
</dbReference>
<evidence type="ECO:0000256" key="1">
    <source>
        <dbReference type="ARBA" id="ARBA00022723"/>
    </source>
</evidence>
<keyword evidence="9" id="KW-1185">Reference proteome</keyword>
<dbReference type="PANTHER" id="PTHR14003:SF19">
    <property type="entry name" value="YY2 TRANSCRIPTION FACTOR"/>
    <property type="match status" value="1"/>
</dbReference>
<dbReference type="AlphaFoldDB" id="A0AAD5V9P9"/>
<accession>A0AAD5V9P9</accession>
<evidence type="ECO:0000256" key="5">
    <source>
        <dbReference type="PROSITE-ProRule" id="PRU00042"/>
    </source>
</evidence>
<dbReference type="GO" id="GO:0008270">
    <property type="term" value="F:zinc ion binding"/>
    <property type="evidence" value="ECO:0007669"/>
    <property type="project" value="UniProtKB-KW"/>
</dbReference>
<keyword evidence="3 5" id="KW-0863">Zinc-finger</keyword>
<feature type="region of interest" description="Disordered" evidence="6">
    <location>
        <begin position="108"/>
        <end position="129"/>
    </location>
</feature>
<reference evidence="8" key="1">
    <citation type="submission" date="2022-07" db="EMBL/GenBank/DDBJ databases">
        <title>Genome Sequence of Physisporinus lineatus.</title>
        <authorList>
            <person name="Buettner E."/>
        </authorList>
    </citation>
    <scope>NUCLEOTIDE SEQUENCE</scope>
    <source>
        <strain evidence="8">VT162</strain>
    </source>
</reference>
<evidence type="ECO:0000256" key="2">
    <source>
        <dbReference type="ARBA" id="ARBA00022737"/>
    </source>
</evidence>
<dbReference type="PROSITE" id="PS00028">
    <property type="entry name" value="ZINC_FINGER_C2H2_1"/>
    <property type="match status" value="2"/>
</dbReference>
<dbReference type="PROSITE" id="PS50157">
    <property type="entry name" value="ZINC_FINGER_C2H2_2"/>
    <property type="match status" value="2"/>
</dbReference>
<feature type="region of interest" description="Disordered" evidence="6">
    <location>
        <begin position="1"/>
        <end position="24"/>
    </location>
</feature>
<dbReference type="GO" id="GO:0031519">
    <property type="term" value="C:PcG protein complex"/>
    <property type="evidence" value="ECO:0007669"/>
    <property type="project" value="TreeGrafter"/>
</dbReference>
<organism evidence="8 9">
    <name type="scientific">Meripilus lineatus</name>
    <dbReference type="NCBI Taxonomy" id="2056292"/>
    <lineage>
        <taxon>Eukaryota</taxon>
        <taxon>Fungi</taxon>
        <taxon>Dikarya</taxon>
        <taxon>Basidiomycota</taxon>
        <taxon>Agaricomycotina</taxon>
        <taxon>Agaricomycetes</taxon>
        <taxon>Polyporales</taxon>
        <taxon>Meripilaceae</taxon>
        <taxon>Meripilus</taxon>
    </lineage>
</organism>
<comment type="caution">
    <text evidence="8">The sequence shown here is derived from an EMBL/GenBank/DDBJ whole genome shotgun (WGS) entry which is preliminary data.</text>
</comment>
<dbReference type="GO" id="GO:0000785">
    <property type="term" value="C:chromatin"/>
    <property type="evidence" value="ECO:0007669"/>
    <property type="project" value="TreeGrafter"/>
</dbReference>
<keyword evidence="4" id="KW-0862">Zinc</keyword>
<keyword evidence="2" id="KW-0677">Repeat</keyword>
<dbReference type="Proteomes" id="UP001212997">
    <property type="component" value="Unassembled WGS sequence"/>
</dbReference>
<evidence type="ECO:0000313" key="8">
    <source>
        <dbReference type="EMBL" id="KAJ3489756.1"/>
    </source>
</evidence>
<evidence type="ECO:0000259" key="7">
    <source>
        <dbReference type="PROSITE" id="PS50157"/>
    </source>
</evidence>
<protein>
    <recommendedName>
        <fullName evidence="7">C2H2-type domain-containing protein</fullName>
    </recommendedName>
</protein>
<dbReference type="Gene3D" id="3.30.160.60">
    <property type="entry name" value="Classic Zinc Finger"/>
    <property type="match status" value="2"/>
</dbReference>
<dbReference type="FunFam" id="3.30.160.60:FF:002343">
    <property type="entry name" value="Zinc finger protein 33A"/>
    <property type="match status" value="1"/>
</dbReference>
<dbReference type="SUPFAM" id="SSF57667">
    <property type="entry name" value="beta-beta-alpha zinc fingers"/>
    <property type="match status" value="1"/>
</dbReference>
<dbReference type="Pfam" id="PF00096">
    <property type="entry name" value="zf-C2H2"/>
    <property type="match status" value="2"/>
</dbReference>
<dbReference type="EMBL" id="JANAWD010000039">
    <property type="protein sequence ID" value="KAJ3489756.1"/>
    <property type="molecule type" value="Genomic_DNA"/>
</dbReference>
<evidence type="ECO:0000313" key="9">
    <source>
        <dbReference type="Proteomes" id="UP001212997"/>
    </source>
</evidence>
<proteinExistence type="predicted"/>
<evidence type="ECO:0000256" key="6">
    <source>
        <dbReference type="SAM" id="MobiDB-lite"/>
    </source>
</evidence>
<feature type="domain" description="C2H2-type" evidence="7">
    <location>
        <begin position="88"/>
        <end position="117"/>
    </location>
</feature>
<dbReference type="GO" id="GO:0005667">
    <property type="term" value="C:transcription regulator complex"/>
    <property type="evidence" value="ECO:0007669"/>
    <property type="project" value="TreeGrafter"/>
</dbReference>
<gene>
    <name evidence="8" type="ORF">NLI96_g1884</name>
</gene>
<dbReference type="PANTHER" id="PTHR14003">
    <property type="entry name" value="TRANSCRIPTIONAL REPRESSOR PROTEIN YY"/>
    <property type="match status" value="1"/>
</dbReference>
<sequence>MVDPNNTRVPVDGIRGHSGSSRRAHPVAIPNLTKKARGRQVPTKDVVARQGGGDRSFVCSVESCQKVFTRSEHLKRHTLSIHTHERPFQCAEPECGKFFTRHDNLLQHQRSHKGSPAHSGNASSDISGPLDRVYNLRDPLVASPSDSGTMGVLLPSPLTTVPMASTHTTELSRDIQALDDRYVPQIAGTSTLPVSRKELGVQPSQTACYFGESRPRPRYQISAGLVLPPPQLIHVSIPISKLTEKQSASHE</sequence>